<evidence type="ECO:0000313" key="1">
    <source>
        <dbReference type="EMBL" id="SPF37439.1"/>
    </source>
</evidence>
<dbReference type="InterPro" id="IPR036873">
    <property type="entry name" value="Rhodanese-like_dom_sf"/>
</dbReference>
<organism evidence="1 2">
    <name type="scientific">Candidatus Desulfosporosinus infrequens</name>
    <dbReference type="NCBI Taxonomy" id="2043169"/>
    <lineage>
        <taxon>Bacteria</taxon>
        <taxon>Bacillati</taxon>
        <taxon>Bacillota</taxon>
        <taxon>Clostridia</taxon>
        <taxon>Eubacteriales</taxon>
        <taxon>Desulfitobacteriaceae</taxon>
        <taxon>Desulfosporosinus</taxon>
    </lineage>
</organism>
<evidence type="ECO:0000313" key="2">
    <source>
        <dbReference type="Proteomes" id="UP000238916"/>
    </source>
</evidence>
<reference evidence="2" key="1">
    <citation type="submission" date="2018-02" db="EMBL/GenBank/DDBJ databases">
        <authorList>
            <person name="Hausmann B."/>
        </authorList>
    </citation>
    <scope>NUCLEOTIDE SEQUENCE [LARGE SCALE GENOMIC DNA]</scope>
    <source>
        <strain evidence="2">Peat soil MAG SbF1</strain>
    </source>
</reference>
<protein>
    <submittedName>
        <fullName evidence="1">Putative sulfurtransferase</fullName>
    </submittedName>
</protein>
<sequence length="49" mass="5367">MWANPLSIEGIKVITLGELKHSWEEIPKDCLIITVCGLGIRGNEAACML</sequence>
<dbReference type="SUPFAM" id="SSF52821">
    <property type="entry name" value="Rhodanese/Cell cycle control phosphatase"/>
    <property type="match status" value="1"/>
</dbReference>
<keyword evidence="1" id="KW-0808">Transferase</keyword>
<gene>
    <name evidence="1" type="ORF">SBF1_1810004</name>
</gene>
<name>A0A2U3KCR7_9FIRM</name>
<proteinExistence type="predicted"/>
<dbReference type="AlphaFoldDB" id="A0A2U3KCR7"/>
<dbReference type="Proteomes" id="UP000238916">
    <property type="component" value="Unassembled WGS sequence"/>
</dbReference>
<dbReference type="EMBL" id="OMOF01000092">
    <property type="protein sequence ID" value="SPF37439.1"/>
    <property type="molecule type" value="Genomic_DNA"/>
</dbReference>
<accession>A0A2U3KCR7</accession>
<dbReference type="GO" id="GO:0016740">
    <property type="term" value="F:transferase activity"/>
    <property type="evidence" value="ECO:0007669"/>
    <property type="project" value="UniProtKB-KW"/>
</dbReference>